<protein>
    <submittedName>
        <fullName evidence="1">Uncharacterized protein</fullName>
    </submittedName>
</protein>
<evidence type="ECO:0000313" key="1">
    <source>
        <dbReference type="EMBL" id="RDE04972.1"/>
    </source>
</evidence>
<keyword evidence="2" id="KW-1185">Reference proteome</keyword>
<dbReference type="EMBL" id="QQNB01000003">
    <property type="protein sequence ID" value="RDE04972.1"/>
    <property type="molecule type" value="Genomic_DNA"/>
</dbReference>
<evidence type="ECO:0000313" key="2">
    <source>
        <dbReference type="Proteomes" id="UP000253918"/>
    </source>
</evidence>
<comment type="caution">
    <text evidence="1">The sequence shown here is derived from an EMBL/GenBank/DDBJ whole genome shotgun (WGS) entry which is preliminary data.</text>
</comment>
<reference evidence="1 2" key="1">
    <citation type="submission" date="2018-07" db="EMBL/GenBank/DDBJ databases">
        <title>a novel species of Sphingomonas isolated from the rhizosphere soil of Araceae plant.</title>
        <authorList>
            <person name="Zhiyong W."/>
            <person name="Qinglan Z."/>
            <person name="Zhiwei F."/>
            <person name="Ding X."/>
            <person name="Gejiao W."/>
            <person name="Shixue Z."/>
        </authorList>
    </citation>
    <scope>NUCLEOTIDE SEQUENCE [LARGE SCALE GENOMIC DNA]</scope>
    <source>
        <strain evidence="1 2">WZY 27</strain>
    </source>
</reference>
<proteinExistence type="predicted"/>
<name>A0A369VV75_9SPHN</name>
<dbReference type="Proteomes" id="UP000253918">
    <property type="component" value="Unassembled WGS sequence"/>
</dbReference>
<gene>
    <name evidence="1" type="ORF">DVW87_15555</name>
</gene>
<sequence length="179" mass="19985">MQHNHFEGSVVPFARRWHVIQEVDLVRLLSANGRRAALCNRLEDLADSLPELPGEEQVAALCPELQEAIVRDARDELSYLDAMLRRQGDPLADVLLEHVRMRRSADVAGVQELVAALQPKEGETRLAPDALGYLLRGFFSDCRRAIDYEQLAILALAGHRLTPEAREMLIDAIAERAVG</sequence>
<dbReference type="OrthoDB" id="8282715at2"/>
<dbReference type="RefSeq" id="WP_114688708.1">
    <property type="nucleotide sequence ID" value="NZ_QQNB01000003.1"/>
</dbReference>
<dbReference type="AlphaFoldDB" id="A0A369VV75"/>
<organism evidence="1 2">
    <name type="scientific">Sphingomonas aracearum</name>
    <dbReference type="NCBI Taxonomy" id="2283317"/>
    <lineage>
        <taxon>Bacteria</taxon>
        <taxon>Pseudomonadati</taxon>
        <taxon>Pseudomonadota</taxon>
        <taxon>Alphaproteobacteria</taxon>
        <taxon>Sphingomonadales</taxon>
        <taxon>Sphingomonadaceae</taxon>
        <taxon>Sphingomonas</taxon>
    </lineage>
</organism>
<accession>A0A369VV75</accession>